<dbReference type="CDD" id="cd11532">
    <property type="entry name" value="NTP-PPase_COG4997"/>
    <property type="match status" value="1"/>
</dbReference>
<feature type="coiled-coil region" evidence="1">
    <location>
        <begin position="27"/>
        <end position="54"/>
    </location>
</feature>
<reference evidence="2" key="1">
    <citation type="submission" date="2022-01" db="EMBL/GenBank/DDBJ databases">
        <authorList>
            <person name="Criscuolo A."/>
        </authorList>
    </citation>
    <scope>NUCLEOTIDE SEQUENCE</scope>
    <source>
        <strain evidence="2">CIP111892</strain>
    </source>
</reference>
<evidence type="ECO:0000313" key="3">
    <source>
        <dbReference type="Proteomes" id="UP000838324"/>
    </source>
</evidence>
<proteinExistence type="predicted"/>
<protein>
    <recommendedName>
        <fullName evidence="4">Phosphoribosyl-ATP pyrophosphohydrolase</fullName>
    </recommendedName>
</protein>
<sequence>MTEYFKLVRDGIPALIASQGKTCATRILDTEEYIEALRAKLREEAEEYFREEEDGHALEELADMLEVIRALAVIHGGDSEVLERIRAEKAERRGGFKDRILLLQTEGAAADVQK</sequence>
<evidence type="ECO:0008006" key="4">
    <source>
        <dbReference type="Google" id="ProtNLM"/>
    </source>
</evidence>
<keyword evidence="1" id="KW-0175">Coiled coil</keyword>
<evidence type="ECO:0000256" key="1">
    <source>
        <dbReference type="SAM" id="Coils"/>
    </source>
</evidence>
<dbReference type="InterPro" id="IPR038735">
    <property type="entry name" value="MSMEG_1276-like_NTP-PPase_dom"/>
</dbReference>
<dbReference type="Proteomes" id="UP000838324">
    <property type="component" value="Unassembled WGS sequence"/>
</dbReference>
<dbReference type="SUPFAM" id="SSF101386">
    <property type="entry name" value="all-alpha NTP pyrophosphatases"/>
    <property type="match status" value="1"/>
</dbReference>
<comment type="caution">
    <text evidence="2">The sequence shown here is derived from an EMBL/GenBank/DDBJ whole genome shotgun (WGS) entry which is preliminary data.</text>
</comment>
<name>A0ABN8GQI1_9BACL</name>
<organism evidence="2 3">
    <name type="scientific">Paenibacillus auburnensis</name>
    <dbReference type="NCBI Taxonomy" id="2905649"/>
    <lineage>
        <taxon>Bacteria</taxon>
        <taxon>Bacillati</taxon>
        <taxon>Bacillota</taxon>
        <taxon>Bacilli</taxon>
        <taxon>Bacillales</taxon>
        <taxon>Paenibacillaceae</taxon>
        <taxon>Paenibacillus</taxon>
    </lineage>
</organism>
<dbReference type="EMBL" id="CAKMMG010000007">
    <property type="protein sequence ID" value="CAH1215492.1"/>
    <property type="molecule type" value="Genomic_DNA"/>
</dbReference>
<evidence type="ECO:0000313" key="2">
    <source>
        <dbReference type="EMBL" id="CAH1215492.1"/>
    </source>
</evidence>
<dbReference type="RefSeq" id="WP_236335926.1">
    <property type="nucleotide sequence ID" value="NZ_CAKMMG010000007.1"/>
</dbReference>
<accession>A0ABN8GQI1</accession>
<keyword evidence="3" id="KW-1185">Reference proteome</keyword>
<gene>
    <name evidence="2" type="ORF">PAECIP111892_04093</name>
</gene>